<keyword evidence="3 6" id="KW-0812">Transmembrane</keyword>
<dbReference type="PANTHER" id="PTHR23128:SF132">
    <property type="entry name" value="SERPENTINE RECEPTOR, CLASS E (EPSILON)-RELATED"/>
    <property type="match status" value="1"/>
</dbReference>
<evidence type="ECO:0000313" key="7">
    <source>
        <dbReference type="EMBL" id="CAD6199434.1"/>
    </source>
</evidence>
<feature type="transmembrane region" description="Helical" evidence="6">
    <location>
        <begin position="58"/>
        <end position="82"/>
    </location>
</feature>
<dbReference type="InterPro" id="IPR004151">
    <property type="entry name" value="7TM_GPCR_serpentine_rcpt_Sre"/>
</dbReference>
<feature type="transmembrane region" description="Helical" evidence="6">
    <location>
        <begin position="141"/>
        <end position="168"/>
    </location>
</feature>
<dbReference type="Pfam" id="PF03125">
    <property type="entry name" value="Sre"/>
    <property type="match status" value="1"/>
</dbReference>
<proteinExistence type="inferred from homology"/>
<protein>
    <submittedName>
        <fullName evidence="7">Uncharacterized protein</fullName>
    </submittedName>
</protein>
<keyword evidence="4 6" id="KW-1133">Transmembrane helix</keyword>
<evidence type="ECO:0000256" key="2">
    <source>
        <dbReference type="ARBA" id="ARBA00006803"/>
    </source>
</evidence>
<feature type="transmembrane region" description="Helical" evidence="6">
    <location>
        <begin position="12"/>
        <end position="37"/>
    </location>
</feature>
<dbReference type="Proteomes" id="UP000835052">
    <property type="component" value="Unassembled WGS sequence"/>
</dbReference>
<dbReference type="OrthoDB" id="5874078at2759"/>
<sequence length="189" mass="21343">MKPNQFQISSPQYFPLILGGFLRTRFIVLISLILPYLVVERSLATKFVKDYENQPRKFISILALVFGQIFATIVSASAILTIIGILEIVAFAFVVNAAASMMFAVLNHRNQQLILKINSFRVNDGRYTLAKKFQIEENLRVLIAFKYVLIIVGLVGALILITFVLGYVNFLPSGMNIVDHLLIELLVYM</sequence>
<comment type="subcellular location">
    <subcellularLocation>
        <location evidence="1">Membrane</location>
        <topology evidence="1">Multi-pass membrane protein</topology>
    </subcellularLocation>
</comment>
<dbReference type="PANTHER" id="PTHR23128">
    <property type="entry name" value="SERPENTINE RECEPTOR, CLASS E (EPSILON)-RELATED"/>
    <property type="match status" value="1"/>
</dbReference>
<evidence type="ECO:0000256" key="3">
    <source>
        <dbReference type="ARBA" id="ARBA00022692"/>
    </source>
</evidence>
<evidence type="ECO:0000256" key="1">
    <source>
        <dbReference type="ARBA" id="ARBA00004141"/>
    </source>
</evidence>
<name>A0A8S1HXK0_9PELO</name>
<gene>
    <name evidence="7" type="ORF">CAUJ_LOCUS15337</name>
</gene>
<keyword evidence="5 6" id="KW-0472">Membrane</keyword>
<dbReference type="GO" id="GO:0007606">
    <property type="term" value="P:sensory perception of chemical stimulus"/>
    <property type="evidence" value="ECO:0007669"/>
    <property type="project" value="InterPro"/>
</dbReference>
<reference evidence="7" key="1">
    <citation type="submission" date="2020-10" db="EMBL/GenBank/DDBJ databases">
        <authorList>
            <person name="Kikuchi T."/>
        </authorList>
    </citation>
    <scope>NUCLEOTIDE SEQUENCE</scope>
    <source>
        <strain evidence="7">NKZ352</strain>
    </source>
</reference>
<dbReference type="AlphaFoldDB" id="A0A8S1HXK0"/>
<evidence type="ECO:0000256" key="6">
    <source>
        <dbReference type="SAM" id="Phobius"/>
    </source>
</evidence>
<feature type="transmembrane region" description="Helical" evidence="6">
    <location>
        <begin position="88"/>
        <end position="106"/>
    </location>
</feature>
<accession>A0A8S1HXK0</accession>
<evidence type="ECO:0000256" key="4">
    <source>
        <dbReference type="ARBA" id="ARBA00022989"/>
    </source>
</evidence>
<keyword evidence="8" id="KW-1185">Reference proteome</keyword>
<comment type="similarity">
    <text evidence="2">Belongs to the nematode receptor-like protein sre family.</text>
</comment>
<evidence type="ECO:0000256" key="5">
    <source>
        <dbReference type="ARBA" id="ARBA00023136"/>
    </source>
</evidence>
<organism evidence="7 8">
    <name type="scientific">Caenorhabditis auriculariae</name>
    <dbReference type="NCBI Taxonomy" id="2777116"/>
    <lineage>
        <taxon>Eukaryota</taxon>
        <taxon>Metazoa</taxon>
        <taxon>Ecdysozoa</taxon>
        <taxon>Nematoda</taxon>
        <taxon>Chromadorea</taxon>
        <taxon>Rhabditida</taxon>
        <taxon>Rhabditina</taxon>
        <taxon>Rhabditomorpha</taxon>
        <taxon>Rhabditoidea</taxon>
        <taxon>Rhabditidae</taxon>
        <taxon>Peloderinae</taxon>
        <taxon>Caenorhabditis</taxon>
    </lineage>
</organism>
<comment type="caution">
    <text evidence="7">The sequence shown here is derived from an EMBL/GenBank/DDBJ whole genome shotgun (WGS) entry which is preliminary data.</text>
</comment>
<dbReference type="GO" id="GO:0016020">
    <property type="term" value="C:membrane"/>
    <property type="evidence" value="ECO:0007669"/>
    <property type="project" value="UniProtKB-SubCell"/>
</dbReference>
<dbReference type="EMBL" id="CAJGYM010000175">
    <property type="protein sequence ID" value="CAD6199434.1"/>
    <property type="molecule type" value="Genomic_DNA"/>
</dbReference>
<evidence type="ECO:0000313" key="8">
    <source>
        <dbReference type="Proteomes" id="UP000835052"/>
    </source>
</evidence>